<reference evidence="2 3" key="2">
    <citation type="journal article" date="2014" name="FEMS Microbiol. Lett.">
        <title>Draft genomic DNA sequence of the facultatively methylotrophic bacterium Acidomonas methanolica type strain MB58.</title>
        <authorList>
            <person name="Higashiura N."/>
            <person name="Hadano H."/>
            <person name="Hirakawa H."/>
            <person name="Matsutani M."/>
            <person name="Takabe S."/>
            <person name="Matsushita K."/>
            <person name="Azuma Y."/>
        </authorList>
    </citation>
    <scope>NUCLEOTIDE SEQUENCE [LARGE SCALE GENOMIC DNA]</scope>
    <source>
        <strain evidence="2 3">MB58</strain>
    </source>
</reference>
<dbReference type="Gene3D" id="1.10.510.10">
    <property type="entry name" value="Transferase(Phosphotransferase) domain 1"/>
    <property type="match status" value="1"/>
</dbReference>
<evidence type="ECO:0000313" key="2">
    <source>
        <dbReference type="EMBL" id="GAJ29645.1"/>
    </source>
</evidence>
<keyword evidence="1" id="KW-1133">Transmembrane helix</keyword>
<keyword evidence="1" id="KW-0472">Membrane</keyword>
<keyword evidence="1" id="KW-0812">Transmembrane</keyword>
<dbReference type="EMBL" id="BAND01000072">
    <property type="protein sequence ID" value="GAJ29645.1"/>
    <property type="molecule type" value="Genomic_DNA"/>
</dbReference>
<dbReference type="Proteomes" id="UP000019760">
    <property type="component" value="Unassembled WGS sequence"/>
</dbReference>
<protein>
    <recommendedName>
        <fullName evidence="4">Protein kinase domain-containing protein</fullName>
    </recommendedName>
</protein>
<feature type="transmembrane region" description="Helical" evidence="1">
    <location>
        <begin position="633"/>
        <end position="652"/>
    </location>
</feature>
<evidence type="ECO:0000256" key="1">
    <source>
        <dbReference type="SAM" id="Phobius"/>
    </source>
</evidence>
<dbReference type="SUPFAM" id="SSF56112">
    <property type="entry name" value="Protein kinase-like (PK-like)"/>
    <property type="match status" value="1"/>
</dbReference>
<evidence type="ECO:0000313" key="3">
    <source>
        <dbReference type="Proteomes" id="UP000019760"/>
    </source>
</evidence>
<organism evidence="2 3">
    <name type="scientific">Acidomonas methanolica NBRC 104435</name>
    <dbReference type="NCBI Taxonomy" id="1231351"/>
    <lineage>
        <taxon>Bacteria</taxon>
        <taxon>Pseudomonadati</taxon>
        <taxon>Pseudomonadota</taxon>
        <taxon>Alphaproteobacteria</taxon>
        <taxon>Acetobacterales</taxon>
        <taxon>Acetobacteraceae</taxon>
        <taxon>Acidomonas</taxon>
    </lineage>
</organism>
<dbReference type="InterPro" id="IPR011009">
    <property type="entry name" value="Kinase-like_dom_sf"/>
</dbReference>
<gene>
    <name evidence="2" type="ORF">Amme_072_014</name>
</gene>
<dbReference type="OrthoDB" id="7166208at2"/>
<evidence type="ECO:0008006" key="4">
    <source>
        <dbReference type="Google" id="ProtNLM"/>
    </source>
</evidence>
<proteinExistence type="predicted"/>
<keyword evidence="3" id="KW-1185">Reference proteome</keyword>
<sequence length="653" mass="70940">MAQTTEEAPLVGGRYRLIPDSPLPPLGGIAACQAVDLWAPGAALTGLLPECVSPRFEKFRALRAPALLPILGHDETAGSFCAVMSQPPGMPVSSQTTPWREGQIIDGVIKPLAALLERVQEAGLTLRCLRPDTVYVGPGMHQIVVLPPAFEMPAARQPVAFEPLSSAVCAPAARGAGGIADDVFSLGVLVLTLCAGQPPFADLSDEAILERRFAQGSREAYLQAAPVTRGLASVLKAMLSDDASQRPGPRDLMNMEPSKFFSVRAERTALAPLSLDGLKSRTPRELAWRGASHPPALLRALREGVVENWMAVEFQDNATCRALREMMGQIAAGTAMETEEDALSRAVHILDPQAPVWRSGRWFWPEALPAMLVDEAIAGTPSDPKSGVIPLVGQILAPHSSYARWSGPIGAQVNALTHAYRRTRRKGVSRLWRLVYDTNPWQRCLSPDLISQRLSDPRAVLLAVDRALEHSGATSDAADVARLEKSGVLDIHVRTFLESACQRNGLAFEPSGSETGAAFWQSDLLLMITVQRMCQIPALRGIARHLRVLLEDEVKTWRSRTRRGRRADRLRAAIEKGNLYQVWAAVHDPSDALVDRNAHDAAHEELLAIEKSLSQDEAASDENDVETIRLAEFAALLTGIVVAILSCVIEFVR</sequence>
<reference evidence="3" key="1">
    <citation type="journal article" date="2014" name="FEMS Microbiol. Lett.">
        <title>Draft Genomic DNA Sequence of the Facultatively Methylotrophic Bacterium Acidomonas methanolica type strain MB58.</title>
        <authorList>
            <person name="Higashiura N."/>
            <person name="Hadano H."/>
            <person name="Hirakawa H."/>
            <person name="Matsutani M."/>
            <person name="Takabe S."/>
            <person name="Matsushita K."/>
            <person name="Azuma Y."/>
        </authorList>
    </citation>
    <scope>NUCLEOTIDE SEQUENCE [LARGE SCALE GENOMIC DNA]</scope>
    <source>
        <strain evidence="3">MB58</strain>
    </source>
</reference>
<dbReference type="AlphaFoldDB" id="A0A023D7D8"/>
<name>A0A023D7D8_ACIMT</name>
<dbReference type="RefSeq" id="WP_042059823.1">
    <property type="nucleotide sequence ID" value="NZ_BAND01000072.1"/>
</dbReference>
<accession>A0A023D7D8</accession>
<comment type="caution">
    <text evidence="2">The sequence shown here is derived from an EMBL/GenBank/DDBJ whole genome shotgun (WGS) entry which is preliminary data.</text>
</comment>